<dbReference type="EMBL" id="WNWW01000580">
    <property type="protein sequence ID" value="KAF3423230.1"/>
    <property type="molecule type" value="Genomic_DNA"/>
</dbReference>
<evidence type="ECO:0000256" key="1">
    <source>
        <dbReference type="SAM" id="MobiDB-lite"/>
    </source>
</evidence>
<dbReference type="SMART" id="SM01052">
    <property type="entry name" value="CAP_GLY"/>
    <property type="match status" value="1"/>
</dbReference>
<dbReference type="Pfam" id="PF01302">
    <property type="entry name" value="CAP_GLY"/>
    <property type="match status" value="1"/>
</dbReference>
<dbReference type="InterPro" id="IPR036859">
    <property type="entry name" value="CAP-Gly_dom_sf"/>
</dbReference>
<dbReference type="InterPro" id="IPR000938">
    <property type="entry name" value="CAP-Gly_domain"/>
</dbReference>
<accession>A0A833S1Q9</accession>
<dbReference type="SUPFAM" id="SSF74924">
    <property type="entry name" value="Cap-Gly domain"/>
    <property type="match status" value="1"/>
</dbReference>
<gene>
    <name evidence="3" type="ORF">E2986_12503</name>
</gene>
<organism evidence="3 4">
    <name type="scientific">Frieseomelitta varia</name>
    <dbReference type="NCBI Taxonomy" id="561572"/>
    <lineage>
        <taxon>Eukaryota</taxon>
        <taxon>Metazoa</taxon>
        <taxon>Ecdysozoa</taxon>
        <taxon>Arthropoda</taxon>
        <taxon>Hexapoda</taxon>
        <taxon>Insecta</taxon>
        <taxon>Pterygota</taxon>
        <taxon>Neoptera</taxon>
        <taxon>Endopterygota</taxon>
        <taxon>Hymenoptera</taxon>
        <taxon>Apocrita</taxon>
        <taxon>Aculeata</taxon>
        <taxon>Apoidea</taxon>
        <taxon>Anthophila</taxon>
        <taxon>Apidae</taxon>
        <taxon>Frieseomelitta</taxon>
    </lineage>
</organism>
<feature type="region of interest" description="Disordered" evidence="1">
    <location>
        <begin position="75"/>
        <end position="109"/>
    </location>
</feature>
<feature type="domain" description="CAP-Gly" evidence="2">
    <location>
        <begin position="24"/>
        <end position="66"/>
    </location>
</feature>
<dbReference type="Proteomes" id="UP000655588">
    <property type="component" value="Unassembled WGS sequence"/>
</dbReference>
<comment type="caution">
    <text evidence="3">The sequence shown here is derived from an EMBL/GenBank/DDBJ whole genome shotgun (WGS) entry which is preliminary data.</text>
</comment>
<evidence type="ECO:0000259" key="2">
    <source>
        <dbReference type="PROSITE" id="PS50245"/>
    </source>
</evidence>
<dbReference type="PROSITE" id="PS50245">
    <property type="entry name" value="CAP_GLY_2"/>
    <property type="match status" value="1"/>
</dbReference>
<evidence type="ECO:0000313" key="4">
    <source>
        <dbReference type="Proteomes" id="UP000655588"/>
    </source>
</evidence>
<dbReference type="AlphaFoldDB" id="A0A833S1Q9"/>
<protein>
    <recommendedName>
        <fullName evidence="2">CAP-Gly domain-containing protein</fullName>
    </recommendedName>
</protein>
<keyword evidence="4" id="KW-1185">Reference proteome</keyword>
<sequence length="109" mass="11749">MSYKIGQRVEVPGKDCQGVIAYIGYPSFAPGKWIGVILDEPKGKNNGTIKGQCYFKCAENHGMFVRQSQLILLDEAGNRTEPASPSSAGSSATTPDETSAARARSRLNR</sequence>
<evidence type="ECO:0000313" key="3">
    <source>
        <dbReference type="EMBL" id="KAF3423230.1"/>
    </source>
</evidence>
<proteinExistence type="predicted"/>
<dbReference type="PROSITE" id="PS00845">
    <property type="entry name" value="CAP_GLY_1"/>
    <property type="match status" value="1"/>
</dbReference>
<dbReference type="PANTHER" id="PTHR18916">
    <property type="entry name" value="DYNACTIN 1-RELATED MICROTUBULE-BINDING"/>
    <property type="match status" value="1"/>
</dbReference>
<dbReference type="Gene3D" id="2.30.30.190">
    <property type="entry name" value="CAP Gly-rich-like domain"/>
    <property type="match status" value="1"/>
</dbReference>
<feature type="compositionally biased region" description="Low complexity" evidence="1">
    <location>
        <begin position="80"/>
        <end position="95"/>
    </location>
</feature>
<name>A0A833S1Q9_9HYME</name>
<reference evidence="3" key="1">
    <citation type="submission" date="2019-11" db="EMBL/GenBank/DDBJ databases">
        <title>The nuclear and mitochondrial genomes of Frieseomelitta varia - a highly eusocial stingless bee (Meliponini) with a permanently sterile worker caste.</title>
        <authorList>
            <person name="Freitas F.C.P."/>
            <person name="Lourenco A.P."/>
            <person name="Nunes F.M.F."/>
            <person name="Paschoal A.R."/>
            <person name="Abreu F.C.P."/>
            <person name="Barbin F.O."/>
            <person name="Bataglia L."/>
            <person name="Cardoso-Junior C.A.M."/>
            <person name="Cervoni M.S."/>
            <person name="Silva S.R."/>
            <person name="Dalarmi F."/>
            <person name="Del Lama M.A."/>
            <person name="Depintor T.S."/>
            <person name="Ferreira K.M."/>
            <person name="Goria P.S."/>
            <person name="Jaskot M.C."/>
            <person name="Lago D.C."/>
            <person name="Luna-Lucena D."/>
            <person name="Moda L.M."/>
            <person name="Nascimento L."/>
            <person name="Pedrino M."/>
            <person name="Rabico F.O."/>
            <person name="Sanches F.C."/>
            <person name="Santos D.E."/>
            <person name="Santos C.G."/>
            <person name="Vieira J."/>
            <person name="Lopes T.F."/>
            <person name="Barchuk A.R."/>
            <person name="Hartfelder K."/>
            <person name="Simoes Z.L.P."/>
            <person name="Bitondi M.M.G."/>
            <person name="Pinheiro D.G."/>
        </authorList>
    </citation>
    <scope>NUCLEOTIDE SEQUENCE</scope>
    <source>
        <strain evidence="3">USP_RPSP 00005682</strain>
        <tissue evidence="3">Whole individual</tissue>
    </source>
</reference>